<dbReference type="SUPFAM" id="SSF53807">
    <property type="entry name" value="Helical backbone' metal receptor"/>
    <property type="match status" value="1"/>
</dbReference>
<dbReference type="InterPro" id="IPR000510">
    <property type="entry name" value="Nase/OxRdtase_comp1"/>
</dbReference>
<dbReference type="InterPro" id="IPR049939">
    <property type="entry name" value="NifE-like"/>
</dbReference>
<dbReference type="Pfam" id="PF00148">
    <property type="entry name" value="Oxidored_nitro"/>
    <property type="match status" value="1"/>
</dbReference>
<proteinExistence type="predicted"/>
<dbReference type="HOGENOM" id="CLU_025876_4_1_9"/>
<dbReference type="EMBL" id="AECV01000016">
    <property type="protein sequence ID" value="EFW29838.1"/>
    <property type="molecule type" value="Genomic_DNA"/>
</dbReference>
<protein>
    <submittedName>
        <fullName evidence="2">Putative nitrogenase molybdenum-iron protein alpha chain</fullName>
    </submittedName>
</protein>
<gene>
    <name evidence="2" type="ORF">HMPREF9555_01066</name>
</gene>
<dbReference type="PANTHER" id="PTHR42956:SF1">
    <property type="entry name" value="NITROGENASE IRON-MOLYBDENUM COFACTOR BIOSYNTHESIS PROTEIN NIFE"/>
    <property type="match status" value="1"/>
</dbReference>
<dbReference type="AlphaFoldDB" id="E7N256"/>
<dbReference type="GO" id="GO:0016491">
    <property type="term" value="F:oxidoreductase activity"/>
    <property type="evidence" value="ECO:0007669"/>
    <property type="project" value="InterPro"/>
</dbReference>
<keyword evidence="3" id="KW-1185">Reference proteome</keyword>
<sequence>MPEDAFQSVCRHSDSCALAGAAGFFAGIQDALIAVNGPMWCYFYAMRTLEQECPMIAQRMISTQLDNDAIVFGAEEYIRETLAPHLDPPPALLAVENSCAAGLIGDDVRSIARGMGFPRVAAFDSGGLGGMFAAGYRKAARACMEEIAPRRAARTPGRVNLLGLTPAYLRAGNDLCELMRLLELSGYTIGAPVGGGCTAAELETLGTAELNIVVHAELGAELAAYLEQTTDVPYIAPLPPYGVEGTRRWLTEINDALHAPRIDAALTEAERVQRQIFFRINAAKSMWGDLWYERAVIAAPPSAALGIAHALRGEWADMGHLSVLTEDYGGMAERYAADIADETAAPESAPGRAAIAALREGIFLGSGSETAGLPPEDAVARFHIAQPAPDAVLLTDAPLMGLRGAAYAQEYLWNDHIRRAIRRAEKGGDHA</sequence>
<feature type="domain" description="Nitrogenase/oxidoreductase component 1" evidence="1">
    <location>
        <begin position="16"/>
        <end position="312"/>
    </location>
</feature>
<evidence type="ECO:0000313" key="2">
    <source>
        <dbReference type="EMBL" id="EFW29838.1"/>
    </source>
</evidence>
<name>E7N256_9FIRM</name>
<dbReference type="Gene3D" id="3.40.50.1980">
    <property type="entry name" value="Nitrogenase molybdenum iron protein domain"/>
    <property type="match status" value="2"/>
</dbReference>
<dbReference type="STRING" id="749551.HMPREF9555_01066"/>
<dbReference type="RefSeq" id="WP_009349732.1">
    <property type="nucleotide sequence ID" value="NZ_GL638136.1"/>
</dbReference>
<accession>E7N256</accession>
<comment type="caution">
    <text evidence="2">The sequence shown here is derived from an EMBL/GenBank/DDBJ whole genome shotgun (WGS) entry which is preliminary data.</text>
</comment>
<evidence type="ECO:0000259" key="1">
    <source>
        <dbReference type="Pfam" id="PF00148"/>
    </source>
</evidence>
<organism evidence="2 3">
    <name type="scientific">Selenomonas artemidis F0399</name>
    <dbReference type="NCBI Taxonomy" id="749551"/>
    <lineage>
        <taxon>Bacteria</taxon>
        <taxon>Bacillati</taxon>
        <taxon>Bacillota</taxon>
        <taxon>Negativicutes</taxon>
        <taxon>Selenomonadales</taxon>
        <taxon>Selenomonadaceae</taxon>
        <taxon>Selenomonas</taxon>
    </lineage>
</organism>
<dbReference type="Proteomes" id="UP000004633">
    <property type="component" value="Unassembled WGS sequence"/>
</dbReference>
<reference evidence="2 3" key="1">
    <citation type="submission" date="2010-08" db="EMBL/GenBank/DDBJ databases">
        <authorList>
            <person name="Weinstock G."/>
            <person name="Sodergren E."/>
            <person name="Clifton S."/>
            <person name="Fulton L."/>
            <person name="Fulton B."/>
            <person name="Courtney L."/>
            <person name="Fronick C."/>
            <person name="Harrison M."/>
            <person name="Strong C."/>
            <person name="Farmer C."/>
            <person name="Delahaunty K."/>
            <person name="Markovic C."/>
            <person name="Hall O."/>
            <person name="Minx P."/>
            <person name="Tomlinson C."/>
            <person name="Mitreva M."/>
            <person name="Hou S."/>
            <person name="Chen J."/>
            <person name="Wollam A."/>
            <person name="Pepin K.H."/>
            <person name="Johnson M."/>
            <person name="Bhonagiri V."/>
            <person name="Zhang X."/>
            <person name="Suruliraj S."/>
            <person name="Warren W."/>
            <person name="Chinwalla A."/>
            <person name="Mardis E.R."/>
            <person name="Wilson R.K."/>
        </authorList>
    </citation>
    <scope>NUCLEOTIDE SEQUENCE [LARGE SCALE GENOMIC DNA]</scope>
    <source>
        <strain evidence="2 3">F0399</strain>
    </source>
</reference>
<dbReference type="PANTHER" id="PTHR42956">
    <property type="entry name" value="NITROGENASE IRON-MOLYBDENUM COFACTOR BIOSYNTHESIS PROTEIN NIFE"/>
    <property type="match status" value="1"/>
</dbReference>
<evidence type="ECO:0000313" key="3">
    <source>
        <dbReference type="Proteomes" id="UP000004633"/>
    </source>
</evidence>